<gene>
    <name evidence="2" type="ORF">ACFPJ5_02440</name>
</gene>
<keyword evidence="1" id="KW-1133">Transmembrane helix</keyword>
<feature type="transmembrane region" description="Helical" evidence="1">
    <location>
        <begin position="74"/>
        <end position="93"/>
    </location>
</feature>
<sequence length="132" mass="13696">MTATVTSQSGYRRLYVLSWVLGTAGYVGLLLAGQVVAGVVVFLLGGAAAVALSRRAGTTLLDERDASVLETASANTLLLVGVASAVTFPTVVVLDALGRLTFPAWLAPVGLFVAGLFGLWAVMLLLARAEYR</sequence>
<feature type="transmembrane region" description="Helical" evidence="1">
    <location>
        <begin position="35"/>
        <end position="53"/>
    </location>
</feature>
<keyword evidence="3" id="KW-1185">Reference proteome</keyword>
<organism evidence="2 3">
    <name type="scientific">Salinirubrum litoreum</name>
    <dbReference type="NCBI Taxonomy" id="1126234"/>
    <lineage>
        <taxon>Archaea</taxon>
        <taxon>Methanobacteriati</taxon>
        <taxon>Methanobacteriota</taxon>
        <taxon>Stenosarchaea group</taxon>
        <taxon>Halobacteria</taxon>
        <taxon>Halobacteriales</taxon>
        <taxon>Haloferacaceae</taxon>
        <taxon>Salinirubrum</taxon>
    </lineage>
</organism>
<evidence type="ECO:0000313" key="2">
    <source>
        <dbReference type="EMBL" id="MFC5365780.1"/>
    </source>
</evidence>
<dbReference type="EMBL" id="JBHSKX010000001">
    <property type="protein sequence ID" value="MFC5365780.1"/>
    <property type="molecule type" value="Genomic_DNA"/>
</dbReference>
<protein>
    <submittedName>
        <fullName evidence="2">DUF2178 domain-containing protein</fullName>
    </submittedName>
</protein>
<keyword evidence="1" id="KW-0812">Transmembrane</keyword>
<feature type="transmembrane region" description="Helical" evidence="1">
    <location>
        <begin position="105"/>
        <end position="127"/>
    </location>
</feature>
<dbReference type="InterPro" id="IPR019235">
    <property type="entry name" value="DUF2178_TM"/>
</dbReference>
<reference evidence="2 3" key="1">
    <citation type="journal article" date="2019" name="Int. J. Syst. Evol. Microbiol.">
        <title>The Global Catalogue of Microorganisms (GCM) 10K type strain sequencing project: providing services to taxonomists for standard genome sequencing and annotation.</title>
        <authorList>
            <consortium name="The Broad Institute Genomics Platform"/>
            <consortium name="The Broad Institute Genome Sequencing Center for Infectious Disease"/>
            <person name="Wu L."/>
            <person name="Ma J."/>
        </authorList>
    </citation>
    <scope>NUCLEOTIDE SEQUENCE [LARGE SCALE GENOMIC DNA]</scope>
    <source>
        <strain evidence="2 3">CGMCC 1.12237</strain>
    </source>
</reference>
<accession>A0ABD5R711</accession>
<dbReference type="RefSeq" id="WP_227228935.1">
    <property type="nucleotide sequence ID" value="NZ_JAJCVJ010000001.1"/>
</dbReference>
<keyword evidence="1" id="KW-0472">Membrane</keyword>
<dbReference type="Pfam" id="PF09946">
    <property type="entry name" value="DUF2178"/>
    <property type="match status" value="1"/>
</dbReference>
<evidence type="ECO:0000313" key="3">
    <source>
        <dbReference type="Proteomes" id="UP001596201"/>
    </source>
</evidence>
<dbReference type="AlphaFoldDB" id="A0ABD5R711"/>
<proteinExistence type="predicted"/>
<dbReference type="Proteomes" id="UP001596201">
    <property type="component" value="Unassembled WGS sequence"/>
</dbReference>
<feature type="transmembrane region" description="Helical" evidence="1">
    <location>
        <begin position="12"/>
        <end position="29"/>
    </location>
</feature>
<evidence type="ECO:0000256" key="1">
    <source>
        <dbReference type="SAM" id="Phobius"/>
    </source>
</evidence>
<comment type="caution">
    <text evidence="2">The sequence shown here is derived from an EMBL/GenBank/DDBJ whole genome shotgun (WGS) entry which is preliminary data.</text>
</comment>
<name>A0ABD5R711_9EURY</name>